<dbReference type="EMBL" id="BJYK01000015">
    <property type="protein sequence ID" value="GEN81662.1"/>
    <property type="molecule type" value="Genomic_DNA"/>
</dbReference>
<dbReference type="Proteomes" id="UP000321484">
    <property type="component" value="Unassembled WGS sequence"/>
</dbReference>
<accession>A0A511Z2J2</accession>
<dbReference type="GO" id="GO:0005737">
    <property type="term" value="C:cytoplasm"/>
    <property type="evidence" value="ECO:0007669"/>
    <property type="project" value="TreeGrafter"/>
</dbReference>
<dbReference type="PANTHER" id="PTHR13847:SF274">
    <property type="entry name" value="RIESKE 2FE-2S IRON-SULFUR PROTEIN YHFW-RELATED"/>
    <property type="match status" value="1"/>
</dbReference>
<evidence type="ECO:0000256" key="2">
    <source>
        <dbReference type="ARBA" id="ARBA00022723"/>
    </source>
</evidence>
<dbReference type="GO" id="GO:0016020">
    <property type="term" value="C:membrane"/>
    <property type="evidence" value="ECO:0007669"/>
    <property type="project" value="InterPro"/>
</dbReference>
<dbReference type="PRINTS" id="PR00162">
    <property type="entry name" value="RIESKE"/>
</dbReference>
<dbReference type="InterPro" id="IPR036188">
    <property type="entry name" value="FAD/NAD-bd_sf"/>
</dbReference>
<keyword evidence="2" id="KW-0479">Metal-binding</keyword>
<keyword evidence="1" id="KW-0001">2Fe-2S</keyword>
<proteinExistence type="predicted"/>
<dbReference type="Gene3D" id="2.102.10.10">
    <property type="entry name" value="Rieske [2Fe-2S] iron-sulphur domain"/>
    <property type="match status" value="1"/>
</dbReference>
<dbReference type="Gene3D" id="3.50.50.60">
    <property type="entry name" value="FAD/NAD(P)-binding domain"/>
    <property type="match status" value="1"/>
</dbReference>
<evidence type="ECO:0000313" key="8">
    <source>
        <dbReference type="Proteomes" id="UP000321484"/>
    </source>
</evidence>
<feature type="domain" description="Rieske" evidence="6">
    <location>
        <begin position="435"/>
        <end position="517"/>
    </location>
</feature>
<keyword evidence="3" id="KW-0408">Iron</keyword>
<dbReference type="PROSITE" id="PS51296">
    <property type="entry name" value="RIESKE"/>
    <property type="match status" value="1"/>
</dbReference>
<organism evidence="7 8">
    <name type="scientific">Actinotalea fermentans</name>
    <dbReference type="NCBI Taxonomy" id="43671"/>
    <lineage>
        <taxon>Bacteria</taxon>
        <taxon>Bacillati</taxon>
        <taxon>Actinomycetota</taxon>
        <taxon>Actinomycetes</taxon>
        <taxon>Micrococcales</taxon>
        <taxon>Cellulomonadaceae</taxon>
        <taxon>Actinotalea</taxon>
    </lineage>
</organism>
<evidence type="ECO:0000256" key="1">
    <source>
        <dbReference type="ARBA" id="ARBA00022714"/>
    </source>
</evidence>
<dbReference type="InterPro" id="IPR017941">
    <property type="entry name" value="Rieske_2Fe-2S"/>
</dbReference>
<dbReference type="Pfam" id="PF01266">
    <property type="entry name" value="DAO"/>
    <property type="match status" value="1"/>
</dbReference>
<keyword evidence="5" id="KW-1015">Disulfide bond</keyword>
<dbReference type="OrthoDB" id="9767869at2"/>
<gene>
    <name evidence="7" type="ORF">AFE02nite_33960</name>
</gene>
<dbReference type="Gene3D" id="3.30.9.10">
    <property type="entry name" value="D-Amino Acid Oxidase, subunit A, domain 2"/>
    <property type="match status" value="1"/>
</dbReference>
<dbReference type="InterPro" id="IPR005805">
    <property type="entry name" value="Rieske_Fe-S_prot_C"/>
</dbReference>
<dbReference type="GO" id="GO:0051537">
    <property type="term" value="F:2 iron, 2 sulfur cluster binding"/>
    <property type="evidence" value="ECO:0007669"/>
    <property type="project" value="UniProtKB-KW"/>
</dbReference>
<evidence type="ECO:0000259" key="6">
    <source>
        <dbReference type="PROSITE" id="PS51296"/>
    </source>
</evidence>
<dbReference type="RefSeq" id="WP_052113783.1">
    <property type="nucleotide sequence ID" value="NZ_BJYK01000015.1"/>
</dbReference>
<dbReference type="SUPFAM" id="SSF50022">
    <property type="entry name" value="ISP domain"/>
    <property type="match status" value="1"/>
</dbReference>
<evidence type="ECO:0000256" key="5">
    <source>
        <dbReference type="ARBA" id="ARBA00023157"/>
    </source>
</evidence>
<dbReference type="InterPro" id="IPR036922">
    <property type="entry name" value="Rieske_2Fe-2S_sf"/>
</dbReference>
<keyword evidence="8" id="KW-1185">Reference proteome</keyword>
<evidence type="ECO:0000256" key="4">
    <source>
        <dbReference type="ARBA" id="ARBA00023014"/>
    </source>
</evidence>
<dbReference type="AlphaFoldDB" id="A0A511Z2J2"/>
<dbReference type="PANTHER" id="PTHR13847">
    <property type="entry name" value="SARCOSINE DEHYDROGENASE-RELATED"/>
    <property type="match status" value="1"/>
</dbReference>
<keyword evidence="4" id="KW-0411">Iron-sulfur</keyword>
<evidence type="ECO:0000256" key="3">
    <source>
        <dbReference type="ARBA" id="ARBA00023004"/>
    </source>
</evidence>
<sequence length="517" mass="53717">MTTSRPATRPRASYPLWRDTAAPASVAPAGPLVGTVTADVVVLGAGIVGLTTAVELARAGADVVVLEAREVGAGTTGGSTAKATLVQGTRFSGLAERHDAGALVRYAEATIVGQQRIRQLCEAAGVAYDESDGVSYATTAQGRAALTAEASAMAVAGLSPQLSDAAPDLPFPVTGALRLPGQLAFQPQAYLHALLDEALRAGVRVHVGTRAEGLSATGSPREVRTRSELGHGVVQAEHVVVATGTPVFDRSGFFGRLEPQRSLCVAVRVRGERPAGLYLSVDSPTRSVRRSSAVDDLLVVGGNGFPVGRADDVAARFADLEAWTRATFDVVDVTHRWAAQDYRTPDGLPFVGRHQPWAHDVWVATGFAKWGTTTGTAAALALAGAIRGTPVPWGADWDPWRGDVAVQAPPTAKLNAHVAEHLARGWLGALRGAGPDPAAVAEGKGVVGREGARPVGVSRVDGQVRTVSAVCPHLGGVLTWNDAETSWDCPLHGSRFAADGTRLEGPAPCGLARLDHR</sequence>
<dbReference type="GO" id="GO:0004497">
    <property type="term" value="F:monooxygenase activity"/>
    <property type="evidence" value="ECO:0007669"/>
    <property type="project" value="UniProtKB-ARBA"/>
</dbReference>
<dbReference type="InterPro" id="IPR006076">
    <property type="entry name" value="FAD-dep_OxRdtase"/>
</dbReference>
<dbReference type="GO" id="GO:0016705">
    <property type="term" value="F:oxidoreductase activity, acting on paired donors, with incorporation or reduction of molecular oxygen"/>
    <property type="evidence" value="ECO:0007669"/>
    <property type="project" value="UniProtKB-ARBA"/>
</dbReference>
<evidence type="ECO:0000313" key="7">
    <source>
        <dbReference type="EMBL" id="GEN81662.1"/>
    </source>
</evidence>
<reference evidence="7 8" key="1">
    <citation type="submission" date="2019-07" db="EMBL/GenBank/DDBJ databases">
        <title>Whole genome shotgun sequence of Actinotalea fermentans NBRC 105374.</title>
        <authorList>
            <person name="Hosoyama A."/>
            <person name="Uohara A."/>
            <person name="Ohji S."/>
            <person name="Ichikawa N."/>
        </authorList>
    </citation>
    <scope>NUCLEOTIDE SEQUENCE [LARGE SCALE GENOMIC DNA]</scope>
    <source>
        <strain evidence="7 8">NBRC 105374</strain>
    </source>
</reference>
<name>A0A511Z2J2_9CELL</name>
<protein>
    <submittedName>
        <fullName evidence="7">FAD-dependent oxidoreductase</fullName>
    </submittedName>
</protein>
<dbReference type="SUPFAM" id="SSF51905">
    <property type="entry name" value="FAD/NAD(P)-binding domain"/>
    <property type="match status" value="1"/>
</dbReference>
<dbReference type="Pfam" id="PF00355">
    <property type="entry name" value="Rieske"/>
    <property type="match status" value="1"/>
</dbReference>
<comment type="caution">
    <text evidence="7">The sequence shown here is derived from an EMBL/GenBank/DDBJ whole genome shotgun (WGS) entry which is preliminary data.</text>
</comment>
<dbReference type="GO" id="GO:0046872">
    <property type="term" value="F:metal ion binding"/>
    <property type="evidence" value="ECO:0007669"/>
    <property type="project" value="UniProtKB-KW"/>
</dbReference>